<dbReference type="CDD" id="cd00688">
    <property type="entry name" value="ISOPREN_C2_like"/>
    <property type="match status" value="1"/>
</dbReference>
<accession>A0ABW1EIJ0</accession>
<dbReference type="SUPFAM" id="SSF48239">
    <property type="entry name" value="Terpenoid cyclases/Protein prenyltransferases"/>
    <property type="match status" value="1"/>
</dbReference>
<proteinExistence type="predicted"/>
<gene>
    <name evidence="1" type="ORF">ACFPT7_12910</name>
</gene>
<dbReference type="InterPro" id="IPR016024">
    <property type="entry name" value="ARM-type_fold"/>
</dbReference>
<dbReference type="Gene3D" id="1.50.10.20">
    <property type="match status" value="1"/>
</dbReference>
<evidence type="ECO:0000313" key="2">
    <source>
        <dbReference type="Proteomes" id="UP001596091"/>
    </source>
</evidence>
<dbReference type="SUPFAM" id="SSF48371">
    <property type="entry name" value="ARM repeat"/>
    <property type="match status" value="1"/>
</dbReference>
<dbReference type="InterPro" id="IPR008930">
    <property type="entry name" value="Terpenoid_cyclase/PrenylTrfase"/>
</dbReference>
<dbReference type="Gene3D" id="1.25.10.10">
    <property type="entry name" value="Leucine-rich Repeat Variant"/>
    <property type="match status" value="1"/>
</dbReference>
<dbReference type="Pfam" id="PF13646">
    <property type="entry name" value="HEAT_2"/>
    <property type="match status" value="1"/>
</dbReference>
<keyword evidence="2" id="KW-1185">Reference proteome</keyword>
<dbReference type="Proteomes" id="UP001596091">
    <property type="component" value="Unassembled WGS sequence"/>
</dbReference>
<sequence>MRDPVKEPMIKYRRVASWTIVAASVLAWIVYAIVPVGSSVHANLATQPPAKILTLGTARADTLYGLTLSVKNPAQLQGSDAVRVTVNDAQGEVESKWLHSADLDLYLTIRPRKAGPVTVSLSSTSAEHAPEIGSSLNRILQTSVALPAGAIDLNRGVIAASPNGTWQEAQPFELGQTIFGSDDERPYAPSKSEDGYAAMVKGFQWFRFTFREKQPRLVYFVLNVTDRDIPLDVDLFQSGKDASGQQDVVPFTDGEFVYQVEATQNYPGLYKFRTRILQPGHEYYVRVAANHPSYQLHTYQYPVPPNKDPHDAVRAGMDFLVNMGDSWLSNTPRRGAIALRTTMQHSETQLCIACHPSQFSTRGYLRAVQNGYAPTQRAGLEFLTDRIYNNTRPLYGEPNTNWVRIIYTARTEASRLPLIAHSFEENVTHDPPRKKFDLPYAEYLKIHYKGVTVMPGDEADGCEPDVSPFEIASQSWHTFDLAYNETHNSDWLKERDHVESLALAYEPKNVIDLNWRIMLLSEIDRQKYSSQIEALIAKLYEYETPEGGWPYPFDKKAKPADFISYNAVLALAEAGHRPESDEHLDRAVKAMLAAQRPEGSWEGDPVYQGFNTPFRATQFAVMALSTLYPGTTKAKNWDAAYPAPVKTLASNDLPLLLQQLDQFWDLAPEAELRQIRKVLAQSDQPLAREAAARALGHMADPGAMPVLIKGLGDPAKMVQTSSAYAIRMVLSRRQQAAPEGRKLLAAALASPDARTRWGAARVFNQHFRDLTDDTQLLAALERDLNDPVPYVRFEAAGGVWRWYYWQVDKQDVRRGTLEALATRLNTETDAMVRRGLEESIYDLLDENTGYLSAWVRASAKDEDKDRINVGYEAVVRDQAQVLAKVLRNGTTLGREGILNALWDFHIRHYALPKLKSDTVSIGLPAVLTKYVAGVPDLHRPGYEYPPYREAVDFKYDVANGFFQTRIGNDSDLIHFFKSSGPELEEALLDCLKGADDSMKIEVLKAGSTLSESGDARFTLAALDLSEDKNADVRKTVRYVYEGGQRGVLNLDSTAAPDPRLVDKVIEILKRGNPDSQAVVLPLLATLTQKSPWLEQPDIQATLQSLLEQSPQPGNYAQILDAASSFPALIHDPKVQELVLASLNSNDGDVQRAAMRVSFEHLLNDSQTGPAVKTAFANLNSSSLRVLMEEAGNPQFLKRRFGVSGGAVSQDQDFLNGHAAELKIKEPLEYPIVVDTVMASLLNPDANVSAEALDTLRKVKGVEQRPDFKAAMNQLQNSTNPRLKLISTSVLKGKNLSDALQDVQPGSVLDFRYFVAKIEPILAKRGQDGMACVFCHASHVIFKLEPPNAEGVFSDQDSKENYKYAMRVVNISAPDKSLMLIKPTRPTDSAGNVGDYLATHNGGQRWQGNESSEQYRTILEWIRGGRLETAKAPQ</sequence>
<organism evidence="1 2">
    <name type="scientific">Acidicapsa dinghuensis</name>
    <dbReference type="NCBI Taxonomy" id="2218256"/>
    <lineage>
        <taxon>Bacteria</taxon>
        <taxon>Pseudomonadati</taxon>
        <taxon>Acidobacteriota</taxon>
        <taxon>Terriglobia</taxon>
        <taxon>Terriglobales</taxon>
        <taxon>Acidobacteriaceae</taxon>
        <taxon>Acidicapsa</taxon>
    </lineage>
</organism>
<dbReference type="RefSeq" id="WP_263339753.1">
    <property type="nucleotide sequence ID" value="NZ_JAGSYH010000005.1"/>
</dbReference>
<name>A0ABW1EIJ0_9BACT</name>
<dbReference type="SMART" id="SM00567">
    <property type="entry name" value="EZ_HEAT"/>
    <property type="match status" value="3"/>
</dbReference>
<dbReference type="InterPro" id="IPR011989">
    <property type="entry name" value="ARM-like"/>
</dbReference>
<comment type="caution">
    <text evidence="1">The sequence shown here is derived from an EMBL/GenBank/DDBJ whole genome shotgun (WGS) entry which is preliminary data.</text>
</comment>
<evidence type="ECO:0000313" key="1">
    <source>
        <dbReference type="EMBL" id="MFC5863198.1"/>
    </source>
</evidence>
<dbReference type="InterPro" id="IPR004155">
    <property type="entry name" value="PBS_lyase_HEAT"/>
</dbReference>
<dbReference type="EMBL" id="JBHSPH010000003">
    <property type="protein sequence ID" value="MFC5863198.1"/>
    <property type="molecule type" value="Genomic_DNA"/>
</dbReference>
<protein>
    <submittedName>
        <fullName evidence="1">HEAT repeat domain-containing protein</fullName>
    </submittedName>
</protein>
<reference evidence="2" key="1">
    <citation type="journal article" date="2019" name="Int. J. Syst. Evol. Microbiol.">
        <title>The Global Catalogue of Microorganisms (GCM) 10K type strain sequencing project: providing services to taxonomists for standard genome sequencing and annotation.</title>
        <authorList>
            <consortium name="The Broad Institute Genomics Platform"/>
            <consortium name="The Broad Institute Genome Sequencing Center for Infectious Disease"/>
            <person name="Wu L."/>
            <person name="Ma J."/>
        </authorList>
    </citation>
    <scope>NUCLEOTIDE SEQUENCE [LARGE SCALE GENOMIC DNA]</scope>
    <source>
        <strain evidence="2">JCM 4087</strain>
    </source>
</reference>